<reference evidence="2 3" key="1">
    <citation type="submission" date="2018-09" db="EMBL/GenBank/DDBJ databases">
        <authorList>
            <person name="Grouzdev D.S."/>
            <person name="Krutkina M.S."/>
        </authorList>
    </citation>
    <scope>NUCLEOTIDE SEQUENCE [LARGE SCALE GENOMIC DNA]</scope>
    <source>
        <strain evidence="2 3">RmlP001</strain>
    </source>
</reference>
<comment type="caution">
    <text evidence="2">The sequence shown here is derived from an EMBL/GenBank/DDBJ whole genome shotgun (WGS) entry which is preliminary data.</text>
</comment>
<feature type="compositionally biased region" description="Basic and acidic residues" evidence="1">
    <location>
        <begin position="74"/>
        <end position="90"/>
    </location>
</feature>
<protein>
    <recommendedName>
        <fullName evidence="4">DUF5666 domain-containing protein</fullName>
    </recommendedName>
</protein>
<evidence type="ECO:0000313" key="3">
    <source>
        <dbReference type="Proteomes" id="UP000289411"/>
    </source>
</evidence>
<dbReference type="Proteomes" id="UP000289411">
    <property type="component" value="Unassembled WGS sequence"/>
</dbReference>
<evidence type="ECO:0000313" key="2">
    <source>
        <dbReference type="EMBL" id="RYB06026.1"/>
    </source>
</evidence>
<gene>
    <name evidence="2" type="ORF">D3272_07470</name>
</gene>
<proteinExistence type="predicted"/>
<dbReference type="EMBL" id="QYBC01000005">
    <property type="protein sequence ID" value="RYB06026.1"/>
    <property type="molecule type" value="Genomic_DNA"/>
</dbReference>
<reference evidence="2 3" key="2">
    <citation type="submission" date="2019-02" db="EMBL/GenBank/DDBJ databases">
        <title>'Lichenibacterium ramalinii' gen. nov. sp. nov., 'Lichenibacterium minor' gen. nov. sp. nov.</title>
        <authorList>
            <person name="Pankratov T."/>
        </authorList>
    </citation>
    <scope>NUCLEOTIDE SEQUENCE [LARGE SCALE GENOMIC DNA]</scope>
    <source>
        <strain evidence="2 3">RmlP001</strain>
    </source>
</reference>
<evidence type="ECO:0000256" key="1">
    <source>
        <dbReference type="SAM" id="MobiDB-lite"/>
    </source>
</evidence>
<accession>A0A4Q2RII2</accession>
<feature type="compositionally biased region" description="Basic residues" evidence="1">
    <location>
        <begin position="91"/>
        <end position="101"/>
    </location>
</feature>
<sequence>MDPKNTTLSGEITDIFAHRFVIKTDAGNVLADLGPKGAEKAMLKVGERVDVTGEMKPSELKVGRLVRAGQEPVVIDHDKPKPKPGDDHKPGPGHKPHEKTA</sequence>
<dbReference type="OrthoDB" id="8137968at2"/>
<dbReference type="RefSeq" id="WP_129218535.1">
    <property type="nucleotide sequence ID" value="NZ_QYBC01000005.1"/>
</dbReference>
<name>A0A4Q2RII2_9HYPH</name>
<dbReference type="AlphaFoldDB" id="A0A4Q2RII2"/>
<keyword evidence="3" id="KW-1185">Reference proteome</keyword>
<feature type="region of interest" description="Disordered" evidence="1">
    <location>
        <begin position="69"/>
        <end position="101"/>
    </location>
</feature>
<organism evidence="2 3">
    <name type="scientific">Lichenibacterium ramalinae</name>
    <dbReference type="NCBI Taxonomy" id="2316527"/>
    <lineage>
        <taxon>Bacteria</taxon>
        <taxon>Pseudomonadati</taxon>
        <taxon>Pseudomonadota</taxon>
        <taxon>Alphaproteobacteria</taxon>
        <taxon>Hyphomicrobiales</taxon>
        <taxon>Lichenihabitantaceae</taxon>
        <taxon>Lichenibacterium</taxon>
    </lineage>
</organism>
<evidence type="ECO:0008006" key="4">
    <source>
        <dbReference type="Google" id="ProtNLM"/>
    </source>
</evidence>